<organism evidence="2 3">
    <name type="scientific">Fimbriimonas ginsengisoli</name>
    <dbReference type="NCBI Taxonomy" id="1005039"/>
    <lineage>
        <taxon>Bacteria</taxon>
        <taxon>Bacillati</taxon>
        <taxon>Armatimonadota</taxon>
        <taxon>Fimbriimonadia</taxon>
        <taxon>Fimbriimonadales</taxon>
        <taxon>Fimbriimonadaceae</taxon>
        <taxon>Fimbriimonas</taxon>
    </lineage>
</organism>
<protein>
    <submittedName>
        <fullName evidence="2">DUF4424 family protein</fullName>
    </submittedName>
</protein>
<reference evidence="2" key="1">
    <citation type="submission" date="2020-07" db="EMBL/GenBank/DDBJ databases">
        <title>Huge and variable diversity of episymbiotic CPR bacteria and DPANN archaea in groundwater ecosystems.</title>
        <authorList>
            <person name="He C.Y."/>
            <person name="Keren R."/>
            <person name="Whittaker M."/>
            <person name="Farag I.F."/>
            <person name="Doudna J."/>
            <person name="Cate J.H.D."/>
            <person name="Banfield J.F."/>
        </authorList>
    </citation>
    <scope>NUCLEOTIDE SEQUENCE</scope>
    <source>
        <strain evidence="2">NC_groundwater_17_Pr7_B-0.1um_64_12</strain>
    </source>
</reference>
<dbReference type="AlphaFoldDB" id="A0A931LR66"/>
<sequence>MICLAPLVAMLAATFDDGFLVSGGAPRLQTNGTATVRMVSEDIDAKISDHGVDVTCRFVFRNEGPACTVRMGFPDETPPPDNYSMDSSGRSRVYHGLEGFRTTVDGRSVRTKIEATTTHFACFHTKWVHFEAGQRHTVVDRYHHRMSGGVSAIASEYDPPEREPYCYLKQFEYILHTGATWKGPIGSVRITVKFDRKHMPGQLRVMSEKELGQNAFNYPYWPILDRAVVVYSGLPKPTVAGRTLVFETNNLKPTKQNDLELYFEYSPYW</sequence>
<name>A0A931LR66_FIMGI</name>
<dbReference type="EMBL" id="JACOSL010000014">
    <property type="protein sequence ID" value="MBI1755867.1"/>
    <property type="molecule type" value="Genomic_DNA"/>
</dbReference>
<accession>A0A931LR66</accession>
<comment type="caution">
    <text evidence="2">The sequence shown here is derived from an EMBL/GenBank/DDBJ whole genome shotgun (WGS) entry which is preliminary data.</text>
</comment>
<dbReference type="Proteomes" id="UP000727962">
    <property type="component" value="Unassembled WGS sequence"/>
</dbReference>
<evidence type="ECO:0000313" key="2">
    <source>
        <dbReference type="EMBL" id="MBI1755867.1"/>
    </source>
</evidence>
<evidence type="ECO:0000259" key="1">
    <source>
        <dbReference type="Pfam" id="PF14415"/>
    </source>
</evidence>
<dbReference type="Pfam" id="PF14415">
    <property type="entry name" value="DUF4424"/>
    <property type="match status" value="1"/>
</dbReference>
<dbReference type="Gene3D" id="2.60.40.3680">
    <property type="match status" value="1"/>
</dbReference>
<evidence type="ECO:0000313" key="3">
    <source>
        <dbReference type="Proteomes" id="UP000727962"/>
    </source>
</evidence>
<gene>
    <name evidence="2" type="ORF">HYR64_02020</name>
</gene>
<feature type="domain" description="DUF4424" evidence="1">
    <location>
        <begin position="161"/>
        <end position="194"/>
    </location>
</feature>
<dbReference type="InterPro" id="IPR025538">
    <property type="entry name" value="DUF4424"/>
</dbReference>
<proteinExistence type="predicted"/>